<dbReference type="EMBL" id="OV725080">
    <property type="protein sequence ID" value="CAH1399992.1"/>
    <property type="molecule type" value="Genomic_DNA"/>
</dbReference>
<evidence type="ECO:0000313" key="2">
    <source>
        <dbReference type="EMBL" id="CAH1399992.1"/>
    </source>
</evidence>
<feature type="transmembrane region" description="Helical" evidence="1">
    <location>
        <begin position="27"/>
        <end position="50"/>
    </location>
</feature>
<evidence type="ECO:0000256" key="1">
    <source>
        <dbReference type="SAM" id="Phobius"/>
    </source>
</evidence>
<keyword evidence="1" id="KW-0812">Transmembrane</keyword>
<sequence>MVSKGISIVILGPLSGYIRDVTNSYPLFIHCQTVLMISVLIAWIVEIVILKSRKNKQAVLDVLHRETEDKVTLKKV</sequence>
<reference evidence="2" key="1">
    <citation type="submission" date="2022-01" db="EMBL/GenBank/DDBJ databases">
        <authorList>
            <person name="King R."/>
        </authorList>
    </citation>
    <scope>NUCLEOTIDE SEQUENCE</scope>
</reference>
<gene>
    <name evidence="2" type="ORF">NEZAVI_LOCUS9313</name>
</gene>
<dbReference type="Proteomes" id="UP001152798">
    <property type="component" value="Chromosome 4"/>
</dbReference>
<name>A0A9P0HDW2_NEZVI</name>
<keyword evidence="1" id="KW-0472">Membrane</keyword>
<keyword evidence="3" id="KW-1185">Reference proteome</keyword>
<dbReference type="AlphaFoldDB" id="A0A9P0HDW2"/>
<evidence type="ECO:0000313" key="3">
    <source>
        <dbReference type="Proteomes" id="UP001152798"/>
    </source>
</evidence>
<organism evidence="2 3">
    <name type="scientific">Nezara viridula</name>
    <name type="common">Southern green stink bug</name>
    <name type="synonym">Cimex viridulus</name>
    <dbReference type="NCBI Taxonomy" id="85310"/>
    <lineage>
        <taxon>Eukaryota</taxon>
        <taxon>Metazoa</taxon>
        <taxon>Ecdysozoa</taxon>
        <taxon>Arthropoda</taxon>
        <taxon>Hexapoda</taxon>
        <taxon>Insecta</taxon>
        <taxon>Pterygota</taxon>
        <taxon>Neoptera</taxon>
        <taxon>Paraneoptera</taxon>
        <taxon>Hemiptera</taxon>
        <taxon>Heteroptera</taxon>
        <taxon>Panheteroptera</taxon>
        <taxon>Pentatomomorpha</taxon>
        <taxon>Pentatomoidea</taxon>
        <taxon>Pentatomidae</taxon>
        <taxon>Pentatominae</taxon>
        <taxon>Nezara</taxon>
    </lineage>
</organism>
<accession>A0A9P0HDW2</accession>
<keyword evidence="1" id="KW-1133">Transmembrane helix</keyword>
<proteinExistence type="predicted"/>
<dbReference type="OrthoDB" id="5667at2759"/>
<protein>
    <submittedName>
        <fullName evidence="2">Uncharacterized protein</fullName>
    </submittedName>
</protein>